<dbReference type="EMBL" id="VSSQ01000033">
    <property type="protein sequence ID" value="MPL66599.1"/>
    <property type="molecule type" value="Genomic_DNA"/>
</dbReference>
<evidence type="ECO:0000259" key="1">
    <source>
        <dbReference type="Pfam" id="PF00881"/>
    </source>
</evidence>
<sequence>MKSLKLLLISFLLFSSVAIGQNNAKSDLVMENILNRKSVRKYTKEEVKKEQLEMLVRAGLAAPSARNSQPWLFFVINDSAILDNLAKQLPNAKMLLNAKAAIVVCGNLQKALEGDGREFWVQDCSAATQNILLAAESMGLGAVWTGAYPRKETVNIIKVELGLPEHIVPLNVIPIGWQTGEEKPKQKYTEENIRWNKWEDK</sequence>
<dbReference type="CDD" id="cd02150">
    <property type="entry name" value="nitroreductase"/>
    <property type="match status" value="1"/>
</dbReference>
<dbReference type="InterPro" id="IPR000415">
    <property type="entry name" value="Nitroreductase-like"/>
</dbReference>
<dbReference type="InterPro" id="IPR050627">
    <property type="entry name" value="Nitroreductase/BluB"/>
</dbReference>
<dbReference type="GO" id="GO:0052619">
    <property type="term" value="F:coenzyme F420-1:gamma-L-glutamate ligase activity"/>
    <property type="evidence" value="ECO:0007669"/>
    <property type="project" value="UniProtKB-EC"/>
</dbReference>
<dbReference type="AlphaFoldDB" id="A0A644TIS0"/>
<dbReference type="InterPro" id="IPR029479">
    <property type="entry name" value="Nitroreductase"/>
</dbReference>
<dbReference type="EC" id="6.3.2.34" evidence="2"/>
<accession>A0A644TIS0</accession>
<organism evidence="2">
    <name type="scientific">bioreactor metagenome</name>
    <dbReference type="NCBI Taxonomy" id="1076179"/>
    <lineage>
        <taxon>unclassified sequences</taxon>
        <taxon>metagenomes</taxon>
        <taxon>ecological metagenomes</taxon>
    </lineage>
</organism>
<protein>
    <submittedName>
        <fullName evidence="2">Coenzyme F420:L-glutamate ligase</fullName>
        <ecNumber evidence="2">6.3.2.34</ecNumber>
    </submittedName>
</protein>
<dbReference type="PANTHER" id="PTHR23026:SF123">
    <property type="entry name" value="NAD(P)H NITROREDUCTASE RV3131-RELATED"/>
    <property type="match status" value="1"/>
</dbReference>
<dbReference type="GO" id="GO:0016491">
    <property type="term" value="F:oxidoreductase activity"/>
    <property type="evidence" value="ECO:0007669"/>
    <property type="project" value="InterPro"/>
</dbReference>
<proteinExistence type="predicted"/>
<dbReference type="Gene3D" id="3.40.109.10">
    <property type="entry name" value="NADH Oxidase"/>
    <property type="match status" value="1"/>
</dbReference>
<feature type="domain" description="Nitroreductase" evidence="1">
    <location>
        <begin position="33"/>
        <end position="87"/>
    </location>
</feature>
<evidence type="ECO:0000313" key="2">
    <source>
        <dbReference type="EMBL" id="MPL66599.1"/>
    </source>
</evidence>
<name>A0A644TIS0_9ZZZZ</name>
<reference evidence="2" key="1">
    <citation type="submission" date="2019-08" db="EMBL/GenBank/DDBJ databases">
        <authorList>
            <person name="Kucharzyk K."/>
            <person name="Murdoch R.W."/>
            <person name="Higgins S."/>
            <person name="Loffler F."/>
        </authorList>
    </citation>
    <scope>NUCLEOTIDE SEQUENCE</scope>
</reference>
<dbReference type="Pfam" id="PF00881">
    <property type="entry name" value="Nitroreductase"/>
    <property type="match status" value="1"/>
</dbReference>
<comment type="caution">
    <text evidence="2">The sequence shown here is derived from an EMBL/GenBank/DDBJ whole genome shotgun (WGS) entry which is preliminary data.</text>
</comment>
<dbReference type="SUPFAM" id="SSF55469">
    <property type="entry name" value="FMN-dependent nitroreductase-like"/>
    <property type="match status" value="1"/>
</dbReference>
<dbReference type="PANTHER" id="PTHR23026">
    <property type="entry name" value="NADPH NITROREDUCTASE"/>
    <property type="match status" value="1"/>
</dbReference>
<gene>
    <name evidence="2" type="primary">fbiB_4</name>
    <name evidence="2" type="ORF">SDC9_12286</name>
</gene>
<keyword evidence="2" id="KW-0436">Ligase</keyword>